<keyword evidence="2 5" id="KW-0645">Protease</keyword>
<keyword evidence="4 5" id="KW-0720">Serine protease</keyword>
<dbReference type="Pfam" id="PF00082">
    <property type="entry name" value="Peptidase_S8"/>
    <property type="match status" value="1"/>
</dbReference>
<evidence type="ECO:0000256" key="3">
    <source>
        <dbReference type="ARBA" id="ARBA00022801"/>
    </source>
</evidence>
<accession>A0A7W5ZTF7</accession>
<keyword evidence="3 5" id="KW-0378">Hydrolase</keyword>
<feature type="domain" description="Peptidase S8/S53" evidence="6">
    <location>
        <begin position="7"/>
        <end position="132"/>
    </location>
</feature>
<dbReference type="InterPro" id="IPR050131">
    <property type="entry name" value="Peptidase_S8_subtilisin-like"/>
</dbReference>
<evidence type="ECO:0000256" key="1">
    <source>
        <dbReference type="ARBA" id="ARBA00011073"/>
    </source>
</evidence>
<keyword evidence="8" id="KW-1185">Reference proteome</keyword>
<organism evidence="7 8">
    <name type="scientific">Novosphingobium hassiacum</name>
    <dbReference type="NCBI Taxonomy" id="173676"/>
    <lineage>
        <taxon>Bacteria</taxon>
        <taxon>Pseudomonadati</taxon>
        <taxon>Pseudomonadota</taxon>
        <taxon>Alphaproteobacteria</taxon>
        <taxon>Sphingomonadales</taxon>
        <taxon>Sphingomonadaceae</taxon>
        <taxon>Novosphingobium</taxon>
    </lineage>
</organism>
<evidence type="ECO:0000256" key="2">
    <source>
        <dbReference type="ARBA" id="ARBA00022670"/>
    </source>
</evidence>
<evidence type="ECO:0000256" key="4">
    <source>
        <dbReference type="ARBA" id="ARBA00022825"/>
    </source>
</evidence>
<proteinExistence type="inferred from homology"/>
<reference evidence="7 8" key="1">
    <citation type="submission" date="2020-08" db="EMBL/GenBank/DDBJ databases">
        <title>Genomic Encyclopedia of Type Strains, Phase IV (KMG-IV): sequencing the most valuable type-strain genomes for metagenomic binning, comparative biology and taxonomic classification.</title>
        <authorList>
            <person name="Goeker M."/>
        </authorList>
    </citation>
    <scope>NUCLEOTIDE SEQUENCE [LARGE SCALE GENOMIC DNA]</scope>
    <source>
        <strain evidence="7 8">DSM 14552</strain>
    </source>
</reference>
<dbReference type="InterPro" id="IPR015500">
    <property type="entry name" value="Peptidase_S8_subtilisin-rel"/>
</dbReference>
<dbReference type="SUPFAM" id="SSF52743">
    <property type="entry name" value="Subtilisin-like"/>
    <property type="match status" value="1"/>
</dbReference>
<dbReference type="Gene3D" id="3.40.50.200">
    <property type="entry name" value="Peptidase S8/S53 domain"/>
    <property type="match status" value="1"/>
</dbReference>
<dbReference type="InterPro" id="IPR000209">
    <property type="entry name" value="Peptidase_S8/S53_dom"/>
</dbReference>
<feature type="active site" description="Charge relay system" evidence="5">
    <location>
        <position position="11"/>
    </location>
</feature>
<dbReference type="PRINTS" id="PR00723">
    <property type="entry name" value="SUBTILISIN"/>
</dbReference>
<evidence type="ECO:0000313" key="8">
    <source>
        <dbReference type="Proteomes" id="UP000562395"/>
    </source>
</evidence>
<feature type="active site" description="Charge relay system" evidence="5">
    <location>
        <position position="51"/>
    </location>
</feature>
<evidence type="ECO:0000313" key="7">
    <source>
        <dbReference type="EMBL" id="MBB3859626.1"/>
    </source>
</evidence>
<feature type="active site" description="Charge relay system" evidence="5">
    <location>
        <position position="193"/>
    </location>
</feature>
<dbReference type="GO" id="GO:0006508">
    <property type="term" value="P:proteolysis"/>
    <property type="evidence" value="ECO:0007669"/>
    <property type="project" value="UniProtKB-KW"/>
</dbReference>
<comment type="similarity">
    <text evidence="1 5">Belongs to the peptidase S8 family.</text>
</comment>
<evidence type="ECO:0000259" key="6">
    <source>
        <dbReference type="Pfam" id="PF00082"/>
    </source>
</evidence>
<dbReference type="InterPro" id="IPR023827">
    <property type="entry name" value="Peptidase_S8_Asp-AS"/>
</dbReference>
<gene>
    <name evidence="7" type="ORF">GGQ88_000866</name>
</gene>
<dbReference type="PANTHER" id="PTHR43806">
    <property type="entry name" value="PEPTIDASE S8"/>
    <property type="match status" value="1"/>
</dbReference>
<dbReference type="EMBL" id="JACICY010000001">
    <property type="protein sequence ID" value="MBB3859626.1"/>
    <property type="molecule type" value="Genomic_DNA"/>
</dbReference>
<dbReference type="PANTHER" id="PTHR43806:SF11">
    <property type="entry name" value="CEREVISIN-RELATED"/>
    <property type="match status" value="1"/>
</dbReference>
<dbReference type="AlphaFoldDB" id="A0A7W5ZTF7"/>
<comment type="caution">
    <text evidence="7">The sequence shown here is derived from an EMBL/GenBank/DDBJ whole genome shotgun (WGS) entry which is preliminary data.</text>
</comment>
<sequence>MAEPLRIAVIDSGVHPTHPHINAARLLPGLSVLADGTVLRGEEDALDKLGHGTAVTAAIQEQAPDALVLPIRVFRDGLRASARALAGGIRCAIEARVDLINLSLGTTNPAHAEVFAALADEAAAAGALIVAAREAQGEPCWPGCLPQVLGVGLDWDIPRGQPCLDPGGLVVMASGYPRPIPGVPQRRNLYGISFAVAQVAGWIAANSAAKPLTPATVLEALALNRVHAEAEPRPRQEA</sequence>
<dbReference type="RefSeq" id="WP_183611835.1">
    <property type="nucleotide sequence ID" value="NZ_JACICY010000001.1"/>
</dbReference>
<protein>
    <submittedName>
        <fullName evidence="7">Subtilisin family serine protease</fullName>
    </submittedName>
</protein>
<dbReference type="InterPro" id="IPR036852">
    <property type="entry name" value="Peptidase_S8/S53_dom_sf"/>
</dbReference>
<dbReference type="GO" id="GO:0004252">
    <property type="term" value="F:serine-type endopeptidase activity"/>
    <property type="evidence" value="ECO:0007669"/>
    <property type="project" value="UniProtKB-UniRule"/>
</dbReference>
<dbReference type="Proteomes" id="UP000562395">
    <property type="component" value="Unassembled WGS sequence"/>
</dbReference>
<dbReference type="PROSITE" id="PS00136">
    <property type="entry name" value="SUBTILASE_ASP"/>
    <property type="match status" value="1"/>
</dbReference>
<dbReference type="PROSITE" id="PS51892">
    <property type="entry name" value="SUBTILASE"/>
    <property type="match status" value="1"/>
</dbReference>
<evidence type="ECO:0000256" key="5">
    <source>
        <dbReference type="PROSITE-ProRule" id="PRU01240"/>
    </source>
</evidence>
<name>A0A7W5ZTF7_9SPHN</name>